<evidence type="ECO:0000313" key="3">
    <source>
        <dbReference type="EMBL" id="ODA68450.1"/>
    </source>
</evidence>
<dbReference type="Gene3D" id="4.10.320.10">
    <property type="entry name" value="E3-binding domain"/>
    <property type="match status" value="1"/>
</dbReference>
<keyword evidence="3" id="KW-0808">Transferase</keyword>
<dbReference type="Gene3D" id="3.30.559.10">
    <property type="entry name" value="Chloramphenicol acetyltransferase-like domain"/>
    <property type="match status" value="1"/>
</dbReference>
<dbReference type="InterPro" id="IPR004167">
    <property type="entry name" value="PSBD"/>
</dbReference>
<dbReference type="Pfam" id="PF02817">
    <property type="entry name" value="E3_binding"/>
    <property type="match status" value="1"/>
</dbReference>
<dbReference type="GO" id="GO:0006086">
    <property type="term" value="P:pyruvate decarboxylation to acetyl-CoA"/>
    <property type="evidence" value="ECO:0007669"/>
    <property type="project" value="InterPro"/>
</dbReference>
<name>A0A1E2S230_9HYPH</name>
<keyword evidence="3" id="KW-0670">Pyruvate</keyword>
<dbReference type="InterPro" id="IPR001078">
    <property type="entry name" value="2-oxoacid_DH_actylTfrase"/>
</dbReference>
<dbReference type="GO" id="GO:0004742">
    <property type="term" value="F:dihydrolipoyllysine-residue acetyltransferase activity"/>
    <property type="evidence" value="ECO:0007669"/>
    <property type="project" value="UniProtKB-EC"/>
</dbReference>
<dbReference type="PATRIC" id="fig|1177755.3.peg.270"/>
<dbReference type="AlphaFoldDB" id="A0A1E2S230"/>
<reference evidence="3 4" key="1">
    <citation type="submission" date="2016-07" db="EMBL/GenBank/DDBJ databases">
        <title>Draft genome sequence of Methyloligella halotolerans C2T (VKM B-2706T=CCUG 61687T=DSM 25045T), a halotolerant polyhydroxybutyrate accumulating methylotroph.</title>
        <authorList>
            <person name="Vasilenko O.V."/>
            <person name="Doronina N.V."/>
            <person name="Poroshina M.N."/>
            <person name="Tarlachkov S.V."/>
            <person name="Trotsenko Y.A."/>
        </authorList>
    </citation>
    <scope>NUCLEOTIDE SEQUENCE [LARGE SCALE GENOMIC DNA]</scope>
    <source>
        <strain evidence="3 4">VKM B-2706</strain>
    </source>
</reference>
<sequence length="196" mass="21442">MDRLIASPYAKRLAKEQGIDLARLTGSGPNGRIIARDIEGAPKQPPTATTAAAPQALSDETILALYEPDGYDRVEHSTMARMIAEKLTQAKATIPHFYLTVDCELDALLATRKKVNAASPSEGPDKFRVSVNDFLIKAMALALQKVPKATRPGPTAACSSIRPRTSGWPWPWRRAAFTRRSCAMRTANPCGRSPWR</sequence>
<comment type="caution">
    <text evidence="3">The sequence shown here is derived from an EMBL/GenBank/DDBJ whole genome shotgun (WGS) entry which is preliminary data.</text>
</comment>
<dbReference type="InterPro" id="IPR023213">
    <property type="entry name" value="CAT-like_dom_sf"/>
</dbReference>
<dbReference type="GO" id="GO:0045254">
    <property type="term" value="C:pyruvate dehydrogenase complex"/>
    <property type="evidence" value="ECO:0007669"/>
    <property type="project" value="InterPro"/>
</dbReference>
<dbReference type="EC" id="2.3.1.12" evidence="3"/>
<organism evidence="3 4">
    <name type="scientific">Methyloligella halotolerans</name>
    <dbReference type="NCBI Taxonomy" id="1177755"/>
    <lineage>
        <taxon>Bacteria</taxon>
        <taxon>Pseudomonadati</taxon>
        <taxon>Pseudomonadota</taxon>
        <taxon>Alphaproteobacteria</taxon>
        <taxon>Hyphomicrobiales</taxon>
        <taxon>Hyphomicrobiaceae</taxon>
        <taxon>Methyloligella</taxon>
    </lineage>
</organism>
<dbReference type="PANTHER" id="PTHR23151">
    <property type="entry name" value="DIHYDROLIPOAMIDE ACETYL/SUCCINYL-TRANSFERASE-RELATED"/>
    <property type="match status" value="1"/>
</dbReference>
<dbReference type="InterPro" id="IPR036625">
    <property type="entry name" value="E3-bd_dom_sf"/>
</dbReference>
<comment type="similarity">
    <text evidence="1">Belongs to the 2-oxoacid dehydrogenase family.</text>
</comment>
<evidence type="ECO:0000256" key="1">
    <source>
        <dbReference type="ARBA" id="ARBA00007317"/>
    </source>
</evidence>
<dbReference type="STRING" id="1177755.A7A08_00273"/>
<accession>A0A1E2S230</accession>
<dbReference type="PANTHER" id="PTHR23151:SF90">
    <property type="entry name" value="DIHYDROLIPOYLLYSINE-RESIDUE ACETYLTRANSFERASE COMPONENT OF PYRUVATE DEHYDROGENASE COMPLEX, MITOCHONDRIAL-RELATED"/>
    <property type="match status" value="1"/>
</dbReference>
<keyword evidence="3" id="KW-0012">Acyltransferase</keyword>
<dbReference type="Pfam" id="PF00198">
    <property type="entry name" value="2-oxoacid_dh"/>
    <property type="match status" value="1"/>
</dbReference>
<evidence type="ECO:0000313" key="4">
    <source>
        <dbReference type="Proteomes" id="UP000095087"/>
    </source>
</evidence>
<evidence type="ECO:0000259" key="2">
    <source>
        <dbReference type="PROSITE" id="PS51826"/>
    </source>
</evidence>
<gene>
    <name evidence="3" type="ORF">A7A08_00273</name>
</gene>
<protein>
    <submittedName>
        <fullName evidence="3">Dihydrolipoyllysine-residue acetyltransferase component of pyruvate dehydrogenase complex</fullName>
        <ecNumber evidence="3">2.3.1.12</ecNumber>
    </submittedName>
</protein>
<dbReference type="EMBL" id="MASI01000001">
    <property type="protein sequence ID" value="ODA68450.1"/>
    <property type="molecule type" value="Genomic_DNA"/>
</dbReference>
<dbReference type="PROSITE" id="PS51826">
    <property type="entry name" value="PSBD"/>
    <property type="match status" value="1"/>
</dbReference>
<dbReference type="InterPro" id="IPR045257">
    <property type="entry name" value="E2/Pdx1"/>
</dbReference>
<feature type="domain" description="Peripheral subunit-binding (PSBD)" evidence="2">
    <location>
        <begin position="5"/>
        <end position="42"/>
    </location>
</feature>
<dbReference type="SUPFAM" id="SSF47005">
    <property type="entry name" value="Peripheral subunit-binding domain of 2-oxo acid dehydrogenase complex"/>
    <property type="match status" value="1"/>
</dbReference>
<dbReference type="Proteomes" id="UP000095087">
    <property type="component" value="Unassembled WGS sequence"/>
</dbReference>
<dbReference type="SUPFAM" id="SSF52777">
    <property type="entry name" value="CoA-dependent acyltransferases"/>
    <property type="match status" value="1"/>
</dbReference>
<proteinExistence type="inferred from homology"/>
<keyword evidence="4" id="KW-1185">Reference proteome</keyword>